<sequence length="34" mass="3597">MHVQNAVLMGKNLAYLSNVCHGGTVGTPIKARIC</sequence>
<accession>A0A0E9SN53</accession>
<dbReference type="EMBL" id="GBXM01066467">
    <property type="protein sequence ID" value="JAH42110.1"/>
    <property type="molecule type" value="Transcribed_RNA"/>
</dbReference>
<proteinExistence type="predicted"/>
<evidence type="ECO:0000313" key="1">
    <source>
        <dbReference type="EMBL" id="JAH42110.1"/>
    </source>
</evidence>
<reference evidence="1" key="2">
    <citation type="journal article" date="2015" name="Fish Shellfish Immunol.">
        <title>Early steps in the European eel (Anguilla anguilla)-Vibrio vulnificus interaction in the gills: Role of the RtxA13 toxin.</title>
        <authorList>
            <person name="Callol A."/>
            <person name="Pajuelo D."/>
            <person name="Ebbesson L."/>
            <person name="Teles M."/>
            <person name="MacKenzie S."/>
            <person name="Amaro C."/>
        </authorList>
    </citation>
    <scope>NUCLEOTIDE SEQUENCE</scope>
</reference>
<organism evidence="1">
    <name type="scientific">Anguilla anguilla</name>
    <name type="common">European freshwater eel</name>
    <name type="synonym">Muraena anguilla</name>
    <dbReference type="NCBI Taxonomy" id="7936"/>
    <lineage>
        <taxon>Eukaryota</taxon>
        <taxon>Metazoa</taxon>
        <taxon>Chordata</taxon>
        <taxon>Craniata</taxon>
        <taxon>Vertebrata</taxon>
        <taxon>Euteleostomi</taxon>
        <taxon>Actinopterygii</taxon>
        <taxon>Neopterygii</taxon>
        <taxon>Teleostei</taxon>
        <taxon>Anguilliformes</taxon>
        <taxon>Anguillidae</taxon>
        <taxon>Anguilla</taxon>
    </lineage>
</organism>
<name>A0A0E9SN53_ANGAN</name>
<protein>
    <submittedName>
        <fullName evidence="1">Uncharacterized protein</fullName>
    </submittedName>
</protein>
<dbReference type="AlphaFoldDB" id="A0A0E9SN53"/>
<reference evidence="1" key="1">
    <citation type="submission" date="2014-11" db="EMBL/GenBank/DDBJ databases">
        <authorList>
            <person name="Amaro Gonzalez C."/>
        </authorList>
    </citation>
    <scope>NUCLEOTIDE SEQUENCE</scope>
</reference>